<dbReference type="InterPro" id="IPR018170">
    <property type="entry name" value="Aldo/ket_reductase_CS"/>
</dbReference>
<dbReference type="PROSITE" id="PS00062">
    <property type="entry name" value="ALDOKETO_REDUCTASE_2"/>
    <property type="match status" value="1"/>
</dbReference>
<dbReference type="Proteomes" id="UP000238274">
    <property type="component" value="Unassembled WGS sequence"/>
</dbReference>
<evidence type="ECO:0000256" key="1">
    <source>
        <dbReference type="PIRSR" id="PIRSR000097-2"/>
    </source>
</evidence>
<name>A0A2S4WIB6_9BASI</name>
<dbReference type="PIRSF" id="PIRSF000097">
    <property type="entry name" value="AKR"/>
    <property type="match status" value="1"/>
</dbReference>
<feature type="binding site" evidence="1">
    <location>
        <position position="145"/>
    </location>
    <ligand>
        <name>substrate</name>
    </ligand>
</feature>
<dbReference type="VEuPathDB" id="FungiDB:PSTT_09951"/>
<reference evidence="5" key="3">
    <citation type="journal article" date="2018" name="Mol. Plant Microbe Interact.">
        <title>Genome sequence resources for the wheat stripe rust pathogen (Puccinia striiformis f. sp. tritici) and the barley stripe rust pathogen (Puccinia striiformis f. sp. hordei).</title>
        <authorList>
            <person name="Xia C."/>
            <person name="Wang M."/>
            <person name="Yin C."/>
            <person name="Cornejo O.E."/>
            <person name="Hulbert S.H."/>
            <person name="Chen X."/>
        </authorList>
    </citation>
    <scope>NUCLEOTIDE SEQUENCE [LARGE SCALE GENOMIC DNA]</scope>
    <source>
        <strain evidence="5">93TX-2</strain>
    </source>
</reference>
<reference evidence="4 5" key="1">
    <citation type="submission" date="2017-12" db="EMBL/GenBank/DDBJ databases">
        <title>Gene loss provides genomic basis for host adaptation in cereal stripe rust fungi.</title>
        <authorList>
            <person name="Xia C."/>
        </authorList>
    </citation>
    <scope>NUCLEOTIDE SEQUENCE [LARGE SCALE GENOMIC DNA]</scope>
    <source>
        <strain evidence="4 5">93TX-2</strain>
    </source>
</reference>
<dbReference type="AlphaFoldDB" id="A0A2S4WIB6"/>
<organism evidence="4 5">
    <name type="scientific">Puccinia striiformis</name>
    <dbReference type="NCBI Taxonomy" id="27350"/>
    <lineage>
        <taxon>Eukaryota</taxon>
        <taxon>Fungi</taxon>
        <taxon>Dikarya</taxon>
        <taxon>Basidiomycota</taxon>
        <taxon>Pucciniomycotina</taxon>
        <taxon>Pucciniomycetes</taxon>
        <taxon>Pucciniales</taxon>
        <taxon>Pucciniaceae</taxon>
        <taxon>Puccinia</taxon>
    </lineage>
</organism>
<evidence type="ECO:0000313" key="4">
    <source>
        <dbReference type="EMBL" id="POW21502.1"/>
    </source>
</evidence>
<feature type="domain" description="NADP-dependent oxidoreductase" evidence="3">
    <location>
        <begin position="100"/>
        <end position="296"/>
    </location>
</feature>
<evidence type="ECO:0000259" key="3">
    <source>
        <dbReference type="Pfam" id="PF00248"/>
    </source>
</evidence>
<dbReference type="PANTHER" id="PTHR43827:SF13">
    <property type="entry name" value="ALDO_KETO REDUCTASE FAMILY PROTEIN"/>
    <property type="match status" value="1"/>
</dbReference>
<reference evidence="5" key="2">
    <citation type="journal article" date="2018" name="BMC Genomics">
        <title>Genomic insights into host adaptation between the wheat stripe rust pathogen (Puccinia striiformis f. sp. tritici) and the barley stripe rust pathogen (Puccinia striiformis f. sp. hordei).</title>
        <authorList>
            <person name="Xia C."/>
            <person name="Wang M."/>
            <person name="Yin C."/>
            <person name="Cornejo O.E."/>
            <person name="Hulbert S.H."/>
            <person name="Chen X."/>
        </authorList>
    </citation>
    <scope>NUCLEOTIDE SEQUENCE [LARGE SCALE GENOMIC DNA]</scope>
    <source>
        <strain evidence="5">93TX-2</strain>
    </source>
</reference>
<dbReference type="PROSITE" id="PS00063">
    <property type="entry name" value="ALDOKETO_REDUCTASE_3"/>
    <property type="match status" value="1"/>
</dbReference>
<dbReference type="OrthoDB" id="416253at2759"/>
<dbReference type="Gene3D" id="3.20.20.100">
    <property type="entry name" value="NADP-dependent oxidoreductase domain"/>
    <property type="match status" value="1"/>
</dbReference>
<feature type="site" description="Lowers pKa of active site Tyr" evidence="2">
    <location>
        <position position="112"/>
    </location>
</feature>
<evidence type="ECO:0000313" key="5">
    <source>
        <dbReference type="Proteomes" id="UP000238274"/>
    </source>
</evidence>
<proteinExistence type="predicted"/>
<dbReference type="CDD" id="cd19071">
    <property type="entry name" value="AKR_AKR1-5-like"/>
    <property type="match status" value="1"/>
</dbReference>
<dbReference type="PRINTS" id="PR00069">
    <property type="entry name" value="ALDKETRDTASE"/>
</dbReference>
<dbReference type="InterPro" id="IPR023210">
    <property type="entry name" value="NADP_OxRdtase_dom"/>
</dbReference>
<dbReference type="InterPro" id="IPR020471">
    <property type="entry name" value="AKR"/>
</dbReference>
<evidence type="ECO:0000256" key="2">
    <source>
        <dbReference type="PIRSR" id="PIRSR000097-3"/>
    </source>
</evidence>
<dbReference type="SUPFAM" id="SSF51430">
    <property type="entry name" value="NAD(P)-linked oxidoreductase"/>
    <property type="match status" value="1"/>
</dbReference>
<gene>
    <name evidence="4" type="ORF">PSHT_02401</name>
</gene>
<dbReference type="InterPro" id="IPR036812">
    <property type="entry name" value="NAD(P)_OxRdtase_dom_sf"/>
</dbReference>
<dbReference type="GO" id="GO:0016491">
    <property type="term" value="F:oxidoreductase activity"/>
    <property type="evidence" value="ECO:0007669"/>
    <property type="project" value="InterPro"/>
</dbReference>
<accession>A0A2S4WIB6</accession>
<dbReference type="Pfam" id="PF00248">
    <property type="entry name" value="Aldo_ket_red"/>
    <property type="match status" value="1"/>
</dbReference>
<keyword evidence="5" id="KW-1185">Reference proteome</keyword>
<comment type="caution">
    <text evidence="4">The sequence shown here is derived from an EMBL/GenBank/DDBJ whole genome shotgun (WGS) entry which is preliminary data.</text>
</comment>
<dbReference type="VEuPathDB" id="FungiDB:PSHT_02401"/>
<protein>
    <recommendedName>
        <fullName evidence="3">NADP-dependent oxidoreductase domain-containing protein</fullName>
    </recommendedName>
</protein>
<sequence length="313" mass="34756">MSLSASALSTVPTIHTSIAFPTPLTMESRVTLNTGHQMPILGFGTWSSANAQEACEKQSSWISPLGLGTYLWNGSRRRRGCRQVVCHGLPLYLYNLGIEHEPSRDSIFLTTKIRGLDHGTEKCKKALSESYVAPRPDYWDLILLHDPLAGTTARHEAYEVLAQAQKDGKVKSIGVSNFGVDHLESLAGQGFVPAVNQLELHPWCQQKSIVDYCQSNGIMVQAYCPLARGRFMSDETLVGIAKEVEKTVGQVLLRWSLQKGFVPLPKSDKPHRIRENADIFDFQLSDEHMSKLDGLNQGKDIYVSWTAQFAGVQ</sequence>
<dbReference type="PANTHER" id="PTHR43827">
    <property type="entry name" value="2,5-DIKETO-D-GLUCONIC ACID REDUCTASE"/>
    <property type="match status" value="1"/>
</dbReference>
<dbReference type="EMBL" id="PKSM01000020">
    <property type="protein sequence ID" value="POW21502.1"/>
    <property type="molecule type" value="Genomic_DNA"/>
</dbReference>